<accession>A0A2W4WI81</accession>
<dbReference type="EMBL" id="QBMC01000014">
    <property type="protein sequence ID" value="PZO22065.1"/>
    <property type="molecule type" value="Genomic_DNA"/>
</dbReference>
<name>A0A2W4WI81_9CYAN</name>
<proteinExistence type="predicted"/>
<evidence type="ECO:0000313" key="2">
    <source>
        <dbReference type="Proteomes" id="UP000249354"/>
    </source>
</evidence>
<dbReference type="AlphaFoldDB" id="A0A2W4WI81"/>
<sequence>MNAFQKTYILFRNTAIDSANRYVIIDTKGVTLSMALTPIAIARAEIPQKYYRNITELKDERFQAVDAFTACCAHTF</sequence>
<comment type="caution">
    <text evidence="1">The sequence shown here is derived from an EMBL/GenBank/DDBJ whole genome shotgun (WGS) entry which is preliminary data.</text>
</comment>
<evidence type="ECO:0000313" key="1">
    <source>
        <dbReference type="EMBL" id="PZO22065.1"/>
    </source>
</evidence>
<reference evidence="1 2" key="2">
    <citation type="submission" date="2018-06" db="EMBL/GenBank/DDBJ databases">
        <title>Metagenomic assembly of (sub)arctic Cyanobacteria and their associated microbiome from non-axenic cultures.</title>
        <authorList>
            <person name="Baurain D."/>
        </authorList>
    </citation>
    <scope>NUCLEOTIDE SEQUENCE [LARGE SCALE GENOMIC DNA]</scope>
    <source>
        <strain evidence="1">ULC129bin1</strain>
    </source>
</reference>
<reference evidence="2" key="1">
    <citation type="submission" date="2018-04" db="EMBL/GenBank/DDBJ databases">
        <authorList>
            <person name="Cornet L."/>
        </authorList>
    </citation>
    <scope>NUCLEOTIDE SEQUENCE [LARGE SCALE GENOMIC DNA]</scope>
</reference>
<protein>
    <submittedName>
        <fullName evidence="1">Uncharacterized protein</fullName>
    </submittedName>
</protein>
<gene>
    <name evidence="1" type="ORF">DCF25_03790</name>
</gene>
<organism evidence="1 2">
    <name type="scientific">Leptolyngbya foveolarum</name>
    <dbReference type="NCBI Taxonomy" id="47253"/>
    <lineage>
        <taxon>Bacteria</taxon>
        <taxon>Bacillati</taxon>
        <taxon>Cyanobacteriota</taxon>
        <taxon>Cyanophyceae</taxon>
        <taxon>Leptolyngbyales</taxon>
        <taxon>Leptolyngbyaceae</taxon>
        <taxon>Leptolyngbya group</taxon>
        <taxon>Leptolyngbya</taxon>
    </lineage>
</organism>
<dbReference type="Proteomes" id="UP000249354">
    <property type="component" value="Unassembled WGS sequence"/>
</dbReference>